<dbReference type="STRING" id="1335309.GA0116948_11038"/>
<keyword evidence="2" id="KW-1185">Reference proteome</keyword>
<gene>
    <name evidence="1" type="ORF">GA0116948_11038</name>
</gene>
<accession>A0A1C4EVQ0</accession>
<protein>
    <submittedName>
        <fullName evidence="1">Uncharacterized protein</fullName>
    </submittedName>
</protein>
<organism evidence="1 2">
    <name type="scientific">Chitinophaga costaii</name>
    <dbReference type="NCBI Taxonomy" id="1335309"/>
    <lineage>
        <taxon>Bacteria</taxon>
        <taxon>Pseudomonadati</taxon>
        <taxon>Bacteroidota</taxon>
        <taxon>Chitinophagia</taxon>
        <taxon>Chitinophagales</taxon>
        <taxon>Chitinophagaceae</taxon>
        <taxon>Chitinophaga</taxon>
    </lineage>
</organism>
<dbReference type="RefSeq" id="WP_089713311.1">
    <property type="nucleotide sequence ID" value="NZ_FMAR01000010.1"/>
</dbReference>
<dbReference type="EMBL" id="FMAR01000010">
    <property type="protein sequence ID" value="SCC47640.1"/>
    <property type="molecule type" value="Genomic_DNA"/>
</dbReference>
<dbReference type="AlphaFoldDB" id="A0A1C4EVQ0"/>
<reference evidence="1 2" key="1">
    <citation type="submission" date="2016-08" db="EMBL/GenBank/DDBJ databases">
        <authorList>
            <person name="Seilhamer J.J."/>
        </authorList>
    </citation>
    <scope>NUCLEOTIDE SEQUENCE [LARGE SCALE GENOMIC DNA]</scope>
    <source>
        <strain evidence="1 2">A37T2</strain>
    </source>
</reference>
<dbReference type="Proteomes" id="UP000242818">
    <property type="component" value="Unassembled WGS sequence"/>
</dbReference>
<proteinExistence type="predicted"/>
<name>A0A1C4EVQ0_9BACT</name>
<evidence type="ECO:0000313" key="2">
    <source>
        <dbReference type="Proteomes" id="UP000242818"/>
    </source>
</evidence>
<sequence>MVKKNQIVRILVLFISGVGTVLSVEAYQRRIGQYQSYGIISETNKYFVVDTTDLSQYGDGVEYVCDSDTKINCKIYSLYAPDKEKKILKSTIGAYFTESGKFSWTY</sequence>
<evidence type="ECO:0000313" key="1">
    <source>
        <dbReference type="EMBL" id="SCC47640.1"/>
    </source>
</evidence>